<organism evidence="2">
    <name type="scientific">Panicum hallii</name>
    <dbReference type="NCBI Taxonomy" id="206008"/>
    <lineage>
        <taxon>Eukaryota</taxon>
        <taxon>Viridiplantae</taxon>
        <taxon>Streptophyta</taxon>
        <taxon>Embryophyta</taxon>
        <taxon>Tracheophyta</taxon>
        <taxon>Spermatophyta</taxon>
        <taxon>Magnoliopsida</taxon>
        <taxon>Liliopsida</taxon>
        <taxon>Poales</taxon>
        <taxon>Poaceae</taxon>
        <taxon>PACMAD clade</taxon>
        <taxon>Panicoideae</taxon>
        <taxon>Panicodae</taxon>
        <taxon>Paniceae</taxon>
        <taxon>Panicinae</taxon>
        <taxon>Panicum</taxon>
        <taxon>Panicum sect. Panicum</taxon>
    </lineage>
</organism>
<proteinExistence type="predicted"/>
<dbReference type="Proteomes" id="UP000243499">
    <property type="component" value="Chromosome 5"/>
</dbReference>
<feature type="compositionally biased region" description="Polar residues" evidence="1">
    <location>
        <begin position="9"/>
        <end position="21"/>
    </location>
</feature>
<evidence type="ECO:0000313" key="2">
    <source>
        <dbReference type="EMBL" id="PVH38576.1"/>
    </source>
</evidence>
<reference evidence="2" key="1">
    <citation type="submission" date="2018-04" db="EMBL/GenBank/DDBJ databases">
        <title>WGS assembly of Panicum hallii.</title>
        <authorList>
            <person name="Lovell J."/>
            <person name="Jenkins J."/>
            <person name="Lowry D."/>
            <person name="Mamidi S."/>
            <person name="Sreedasyam A."/>
            <person name="Weng X."/>
            <person name="Barry K."/>
            <person name="Bonette J."/>
            <person name="Campitelli B."/>
            <person name="Daum C."/>
            <person name="Gordon S."/>
            <person name="Gould B."/>
            <person name="Lipzen A."/>
            <person name="Macqueen A."/>
            <person name="Palacio-Mejia J."/>
            <person name="Plott C."/>
            <person name="Shakirov E."/>
            <person name="Shu S."/>
            <person name="Yoshinaga Y."/>
            <person name="Zane M."/>
            <person name="Rokhsar D."/>
            <person name="Grimwood J."/>
            <person name="Schmutz J."/>
            <person name="Juenger T."/>
        </authorList>
    </citation>
    <scope>NUCLEOTIDE SEQUENCE [LARGE SCALE GENOMIC DNA]</scope>
    <source>
        <strain evidence="2">FIL2</strain>
    </source>
</reference>
<dbReference type="EMBL" id="CM008050">
    <property type="protein sequence ID" value="PVH38576.1"/>
    <property type="molecule type" value="Genomic_DNA"/>
</dbReference>
<name>A0A2T8ILS4_9POAL</name>
<dbReference type="Gramene" id="PVH38575">
    <property type="protein sequence ID" value="PVH38575"/>
    <property type="gene ID" value="PAHAL_5G292300"/>
</dbReference>
<dbReference type="AlphaFoldDB" id="A0A2T8ILS4"/>
<evidence type="ECO:0000256" key="1">
    <source>
        <dbReference type="SAM" id="MobiDB-lite"/>
    </source>
</evidence>
<protein>
    <submittedName>
        <fullName evidence="2">Uncharacterized protein</fullName>
    </submittedName>
</protein>
<feature type="region of interest" description="Disordered" evidence="1">
    <location>
        <begin position="1"/>
        <end position="24"/>
    </location>
</feature>
<gene>
    <name evidence="2" type="ORF">PAHAL_5G292300</name>
</gene>
<sequence>MPSCRQPGSRPTTSPGRTSRNTLHHARLPAVCCVEGVPGTQLGVPSRRALVGRVCEVTEVMSLQHSDHGTTTCMAMRRRAVGRGLGRRSRESQPAPR</sequence>
<dbReference type="Gramene" id="PVH38576">
    <property type="protein sequence ID" value="PVH38576"/>
    <property type="gene ID" value="PAHAL_5G292300"/>
</dbReference>
<accession>A0A2T8ILS4</accession>
<dbReference type="EMBL" id="CM008050">
    <property type="protein sequence ID" value="PVH38575.1"/>
    <property type="molecule type" value="Genomic_DNA"/>
</dbReference>